<evidence type="ECO:0000313" key="4">
    <source>
        <dbReference type="Proteomes" id="UP001632038"/>
    </source>
</evidence>
<organism evidence="3 4">
    <name type="scientific">Castilleja foliolosa</name>
    <dbReference type="NCBI Taxonomy" id="1961234"/>
    <lineage>
        <taxon>Eukaryota</taxon>
        <taxon>Viridiplantae</taxon>
        <taxon>Streptophyta</taxon>
        <taxon>Embryophyta</taxon>
        <taxon>Tracheophyta</taxon>
        <taxon>Spermatophyta</taxon>
        <taxon>Magnoliopsida</taxon>
        <taxon>eudicotyledons</taxon>
        <taxon>Gunneridae</taxon>
        <taxon>Pentapetalae</taxon>
        <taxon>asterids</taxon>
        <taxon>lamiids</taxon>
        <taxon>Lamiales</taxon>
        <taxon>Orobanchaceae</taxon>
        <taxon>Pedicularideae</taxon>
        <taxon>Castillejinae</taxon>
        <taxon>Castilleja</taxon>
    </lineage>
</organism>
<dbReference type="AlphaFoldDB" id="A0ABD3DIJ8"/>
<dbReference type="Pfam" id="PF00564">
    <property type="entry name" value="PB1"/>
    <property type="match status" value="1"/>
</dbReference>
<dbReference type="SUPFAM" id="SSF54277">
    <property type="entry name" value="CAD &amp; PB1 domains"/>
    <property type="match status" value="1"/>
</dbReference>
<gene>
    <name evidence="3" type="ORF">CASFOL_015719</name>
</gene>
<dbReference type="InterPro" id="IPR053198">
    <property type="entry name" value="Gynoecium_Dev_Regulator"/>
</dbReference>
<comment type="caution">
    <text evidence="3">The sequence shown here is derived from an EMBL/GenBank/DDBJ whole genome shotgun (WGS) entry which is preliminary data.</text>
</comment>
<keyword evidence="4" id="KW-1185">Reference proteome</keyword>
<dbReference type="Gene3D" id="3.10.20.90">
    <property type="entry name" value="Phosphatidylinositol 3-kinase Catalytic Subunit, Chain A, domain 1"/>
    <property type="match status" value="1"/>
</dbReference>
<feature type="region of interest" description="Disordered" evidence="1">
    <location>
        <begin position="232"/>
        <end position="253"/>
    </location>
</feature>
<dbReference type="PANTHER" id="PTHR31066">
    <property type="entry name" value="OS05G0427100 PROTEIN-RELATED"/>
    <property type="match status" value="1"/>
</dbReference>
<dbReference type="Proteomes" id="UP001632038">
    <property type="component" value="Unassembled WGS sequence"/>
</dbReference>
<dbReference type="EMBL" id="JAVIJP010000017">
    <property type="protein sequence ID" value="KAL3640751.1"/>
    <property type="molecule type" value="Genomic_DNA"/>
</dbReference>
<feature type="compositionally biased region" description="Low complexity" evidence="1">
    <location>
        <begin position="1"/>
        <end position="19"/>
    </location>
</feature>
<evidence type="ECO:0000313" key="3">
    <source>
        <dbReference type="EMBL" id="KAL3640751.1"/>
    </source>
</evidence>
<feature type="compositionally biased region" description="Polar residues" evidence="1">
    <location>
        <begin position="325"/>
        <end position="342"/>
    </location>
</feature>
<dbReference type="SMART" id="SM00666">
    <property type="entry name" value="PB1"/>
    <property type="match status" value="1"/>
</dbReference>
<feature type="domain" description="PB1" evidence="2">
    <location>
        <begin position="52"/>
        <end position="149"/>
    </location>
</feature>
<sequence>MDPQPGSASPSPRSRPAAAEWDDNINNLPPVPGAAAKLRLMCSYGGHIIPRPHDKSLSYIGGDTRIVVADRRSSLSELHSRLSQTLLNGRHFTLKYQLPAEDLDSLISLSTDEDLDNMIEEYDRTATISTTSASPLKPPSRLRLFLFPSMPETAASMGSLLDDAKSETWFVDALNGAGLLPRGLSESAAIDTLLDLEAQNEESSLGNNVKQVVGKSNNDQNQVEMVSIDSPPMVETNSSFESSSSSPSMANLPPIKVRGGEVYMMMAGLDEQFSHVSIVDEKSDAATGRLRKPPLPLQTVQRKLVDIHNLPSPDSKHAVPYSLPSPDSVTSDNSNASPGSLSKQNTIYQDAARQHMNQINPTPSSDPKTITSNITQEPTPQVLIQHQSDPAPVPHPNQHHQQQQQQQQFIHPHHNYIHHSFYPMYLHPQTQQPVQHQTDQPYPIYLLPPNNAVPNYPTKPEMAGNIHPGVGSGATPVYVQVPTNQYQPQQQQYDNAANYGYEYNPHPRHHMADQLYYGRQMAGSAPPPQPSQYQTMTPATVMLAQTSSQMPTDSNGQQ</sequence>
<dbReference type="PANTHER" id="PTHR31066:SF68">
    <property type="entry name" value="SERINE_THREONINE-PROTEIN KINASE YAKA-RELATED"/>
    <property type="match status" value="1"/>
</dbReference>
<feature type="region of interest" description="Disordered" evidence="1">
    <location>
        <begin position="522"/>
        <end position="558"/>
    </location>
</feature>
<feature type="region of interest" description="Disordered" evidence="1">
    <location>
        <begin position="309"/>
        <end position="342"/>
    </location>
</feature>
<feature type="compositionally biased region" description="Low complexity" evidence="1">
    <location>
        <begin position="238"/>
        <end position="248"/>
    </location>
</feature>
<feature type="region of interest" description="Disordered" evidence="1">
    <location>
        <begin position="1"/>
        <end position="26"/>
    </location>
</feature>
<protein>
    <recommendedName>
        <fullName evidence="2">PB1 domain-containing protein</fullName>
    </recommendedName>
</protein>
<name>A0ABD3DIJ8_9LAMI</name>
<evidence type="ECO:0000256" key="1">
    <source>
        <dbReference type="SAM" id="MobiDB-lite"/>
    </source>
</evidence>
<accession>A0ABD3DIJ8</accession>
<dbReference type="CDD" id="cd06410">
    <property type="entry name" value="PB1_UP2"/>
    <property type="match status" value="1"/>
</dbReference>
<reference evidence="4" key="1">
    <citation type="journal article" date="2024" name="IScience">
        <title>Strigolactones Initiate the Formation of Haustorium-like Structures in Castilleja.</title>
        <authorList>
            <person name="Buerger M."/>
            <person name="Peterson D."/>
            <person name="Chory J."/>
        </authorList>
    </citation>
    <scope>NUCLEOTIDE SEQUENCE [LARGE SCALE GENOMIC DNA]</scope>
</reference>
<evidence type="ECO:0000259" key="2">
    <source>
        <dbReference type="SMART" id="SM00666"/>
    </source>
</evidence>
<proteinExistence type="predicted"/>
<feature type="compositionally biased region" description="Polar residues" evidence="1">
    <location>
        <begin position="531"/>
        <end position="558"/>
    </location>
</feature>
<dbReference type="InterPro" id="IPR000270">
    <property type="entry name" value="PB1_dom"/>
</dbReference>